<organism evidence="2">
    <name type="scientific">marine sediment metagenome</name>
    <dbReference type="NCBI Taxonomy" id="412755"/>
    <lineage>
        <taxon>unclassified sequences</taxon>
        <taxon>metagenomes</taxon>
        <taxon>ecological metagenomes</taxon>
    </lineage>
</organism>
<feature type="transmembrane region" description="Helical" evidence="1">
    <location>
        <begin position="46"/>
        <end position="64"/>
    </location>
</feature>
<accession>A0A0F9N709</accession>
<dbReference type="EMBL" id="LAZR01004541">
    <property type="protein sequence ID" value="KKN07682.1"/>
    <property type="molecule type" value="Genomic_DNA"/>
</dbReference>
<proteinExistence type="predicted"/>
<keyword evidence="1" id="KW-1133">Transmembrane helix</keyword>
<evidence type="ECO:0000256" key="1">
    <source>
        <dbReference type="SAM" id="Phobius"/>
    </source>
</evidence>
<dbReference type="AlphaFoldDB" id="A0A0F9N709"/>
<feature type="transmembrane region" description="Helical" evidence="1">
    <location>
        <begin position="21"/>
        <end position="40"/>
    </location>
</feature>
<gene>
    <name evidence="2" type="ORF">LCGC14_1064550</name>
</gene>
<keyword evidence="1" id="KW-0812">Transmembrane</keyword>
<protein>
    <submittedName>
        <fullName evidence="2">Uncharacterized protein</fullName>
    </submittedName>
</protein>
<evidence type="ECO:0000313" key="2">
    <source>
        <dbReference type="EMBL" id="KKN07682.1"/>
    </source>
</evidence>
<sequence length="69" mass="7667">MTTKTTKGKDDKPGLLDGYNDFEIIMTSMMSAIIIAVNVLAFMQHIILGILTLSFTIGLSIWGLKQIRH</sequence>
<reference evidence="2" key="1">
    <citation type="journal article" date="2015" name="Nature">
        <title>Complex archaea that bridge the gap between prokaryotes and eukaryotes.</title>
        <authorList>
            <person name="Spang A."/>
            <person name="Saw J.H."/>
            <person name="Jorgensen S.L."/>
            <person name="Zaremba-Niedzwiedzka K."/>
            <person name="Martijn J."/>
            <person name="Lind A.E."/>
            <person name="van Eijk R."/>
            <person name="Schleper C."/>
            <person name="Guy L."/>
            <person name="Ettema T.J."/>
        </authorList>
    </citation>
    <scope>NUCLEOTIDE SEQUENCE</scope>
</reference>
<name>A0A0F9N709_9ZZZZ</name>
<comment type="caution">
    <text evidence="2">The sequence shown here is derived from an EMBL/GenBank/DDBJ whole genome shotgun (WGS) entry which is preliminary data.</text>
</comment>
<keyword evidence="1" id="KW-0472">Membrane</keyword>